<keyword evidence="3" id="KW-1185">Reference proteome</keyword>
<feature type="transmembrane region" description="Helical" evidence="1">
    <location>
        <begin position="12"/>
        <end position="30"/>
    </location>
</feature>
<organism evidence="2 3">
    <name type="scientific">Persicobacter psychrovividus</name>
    <dbReference type="NCBI Taxonomy" id="387638"/>
    <lineage>
        <taxon>Bacteria</taxon>
        <taxon>Pseudomonadati</taxon>
        <taxon>Bacteroidota</taxon>
        <taxon>Cytophagia</taxon>
        <taxon>Cytophagales</taxon>
        <taxon>Persicobacteraceae</taxon>
        <taxon>Persicobacter</taxon>
    </lineage>
</organism>
<evidence type="ECO:0000313" key="3">
    <source>
        <dbReference type="Proteomes" id="UP001354989"/>
    </source>
</evidence>
<feature type="transmembrane region" description="Helical" evidence="1">
    <location>
        <begin position="42"/>
        <end position="64"/>
    </location>
</feature>
<keyword evidence="1" id="KW-0472">Membrane</keyword>
<name>A0ABN6LA76_9BACT</name>
<dbReference type="Proteomes" id="UP001354989">
    <property type="component" value="Chromosome"/>
</dbReference>
<evidence type="ECO:0000313" key="2">
    <source>
        <dbReference type="EMBL" id="BDD00100.1"/>
    </source>
</evidence>
<dbReference type="PANTHER" id="PTHR37947:SF1">
    <property type="entry name" value="BLL2462 PROTEIN"/>
    <property type="match status" value="1"/>
</dbReference>
<protein>
    <recommendedName>
        <fullName evidence="4">VWA domain-containing protein</fullName>
    </recommendedName>
</protein>
<keyword evidence="1" id="KW-0812">Transmembrane</keyword>
<dbReference type="RefSeq" id="WP_338397160.1">
    <property type="nucleotide sequence ID" value="NZ_AP025292.1"/>
</dbReference>
<evidence type="ECO:0000256" key="1">
    <source>
        <dbReference type="SAM" id="Phobius"/>
    </source>
</evidence>
<reference evidence="2 3" key="1">
    <citation type="submission" date="2021-12" db="EMBL/GenBank/DDBJ databases">
        <title>Genome sequencing of bacteria with rrn-lacking chromosome and rrn-plasmid.</title>
        <authorList>
            <person name="Anda M."/>
            <person name="Iwasaki W."/>
        </authorList>
    </citation>
    <scope>NUCLEOTIDE SEQUENCE [LARGE SCALE GENOMIC DNA]</scope>
    <source>
        <strain evidence="2 3">NBRC 101262</strain>
    </source>
</reference>
<evidence type="ECO:0008006" key="4">
    <source>
        <dbReference type="Google" id="ProtNLM"/>
    </source>
</evidence>
<dbReference type="EMBL" id="AP025292">
    <property type="protein sequence ID" value="BDD00100.1"/>
    <property type="molecule type" value="Genomic_DNA"/>
</dbReference>
<keyword evidence="1" id="KW-1133">Transmembrane helix</keyword>
<dbReference type="PANTHER" id="PTHR37947">
    <property type="entry name" value="BLL2462 PROTEIN"/>
    <property type="match status" value="1"/>
</dbReference>
<proteinExistence type="predicted"/>
<sequence>MESIQVQLPISAWWLIPALFLGLLYAYLQYKHPQRFSKPVRNVLAVFRFMIVTVLAFLLMNPLIKTVSNKTEAPSMVMLLDASTSINDYSDSLNLEKSIRALSKWKDQLENLGFKIDVQDLEGNHLSNLQEVQFSENATNLSNALQSVKTSYEGRNLAGILLLSDGLYNQGINPTYLNLNTPLYILGAGDTIPKNDLGIKKLRFNKVVYQGNQFLLQAQVEAFGFMGKTANIRLIHSGKVIAQQKVAIEKDRDLLDVDFKVDAKEKGLHRYQVEIVPIDGEFTTNNNKKQAYIEVIEGKQKIVCIAYAPHPDLKFLRSIIEENKNYEFELKYINSKTALPKSPFDLVIFHQIPNKKNLGNALIATAEKRNIPSLFMTGNTTDFNQLNKLNKALTLVGYRGQKDQVFGKYNNSFSLFNLSSDYQGIISSLPPLTVPYGEVALKGASQTVIFQQIGAVTTEKPVLAINTSAGSRSATFIGSGLFRWKLKEFAQHGEVVASSELFKKVLQLLSKKTDKRQFKFYPQKNEYWTNEQVVFQANLMNELFEPIYDLPIQLTLTHENNAVQNYEFVPGKNNNRFRVKNLQEGLYQYKATVKINGKQFINKGELLMKKQELEALQITADFDMLRHLAHTNRGGFQSIDNFNPQQWTPAQAQGRIYSEESFRPLIDLKWILLLFAILLTAEWFLRKLNGSY</sequence>
<gene>
    <name evidence="2" type="ORF">PEPS_23800</name>
</gene>
<accession>A0ABN6LA76</accession>